<accession>A0A8H5FK34</accession>
<protein>
    <recommendedName>
        <fullName evidence="3">F-box domain-containing protein</fullName>
    </recommendedName>
</protein>
<evidence type="ECO:0000313" key="2">
    <source>
        <dbReference type="Proteomes" id="UP000559256"/>
    </source>
</evidence>
<name>A0A8H5FK34_9AGAR</name>
<evidence type="ECO:0008006" key="3">
    <source>
        <dbReference type="Google" id="ProtNLM"/>
    </source>
</evidence>
<dbReference type="Proteomes" id="UP000559256">
    <property type="component" value="Unassembled WGS sequence"/>
</dbReference>
<organism evidence="1 2">
    <name type="scientific">Tetrapyrgos nigripes</name>
    <dbReference type="NCBI Taxonomy" id="182062"/>
    <lineage>
        <taxon>Eukaryota</taxon>
        <taxon>Fungi</taxon>
        <taxon>Dikarya</taxon>
        <taxon>Basidiomycota</taxon>
        <taxon>Agaricomycotina</taxon>
        <taxon>Agaricomycetes</taxon>
        <taxon>Agaricomycetidae</taxon>
        <taxon>Agaricales</taxon>
        <taxon>Marasmiineae</taxon>
        <taxon>Marasmiaceae</taxon>
        <taxon>Tetrapyrgos</taxon>
    </lineage>
</organism>
<reference evidence="1 2" key="1">
    <citation type="journal article" date="2020" name="ISME J.">
        <title>Uncovering the hidden diversity of litter-decomposition mechanisms in mushroom-forming fungi.</title>
        <authorList>
            <person name="Floudas D."/>
            <person name="Bentzer J."/>
            <person name="Ahren D."/>
            <person name="Johansson T."/>
            <person name="Persson P."/>
            <person name="Tunlid A."/>
        </authorList>
    </citation>
    <scope>NUCLEOTIDE SEQUENCE [LARGE SCALE GENOMIC DNA]</scope>
    <source>
        <strain evidence="1 2">CBS 291.85</strain>
    </source>
</reference>
<sequence length="338" mass="38518">MTNPVPFPVEIFEEVFSYVVEVRDADLLPKPHSIPFMLKASLLSCALSCRTLCRLALNAIWHTLDSFKPLLKLLPFDVVDGTFMIAGEIPDAAWKRFDHYVRMVKRFLLCEATRSHPLVFRNAVYIRLALHRPRPFPSLTTFICTTEKFSYFMMLFISPHIREFVYWFGTEDNAKDIAMYLSCLKSEAPLLRRITIGCLGTCYLPVVLQFHNLRHLSLCRSDPDNGDISEPKRLDSLSCGHLEYLTELELDIHGLSMDVPAMRGRSDSPPRRLERLSLTVDPYSLSTAQGILELYQDSPVQSLELLGSTSMDMHTSRELFDAIPSSWLASLATFTVDC</sequence>
<gene>
    <name evidence="1" type="ORF">D9758_014898</name>
</gene>
<keyword evidence="2" id="KW-1185">Reference proteome</keyword>
<dbReference type="AlphaFoldDB" id="A0A8H5FK34"/>
<dbReference type="OrthoDB" id="2631350at2759"/>
<proteinExistence type="predicted"/>
<comment type="caution">
    <text evidence="1">The sequence shown here is derived from an EMBL/GenBank/DDBJ whole genome shotgun (WGS) entry which is preliminary data.</text>
</comment>
<dbReference type="EMBL" id="JAACJM010000182">
    <property type="protein sequence ID" value="KAF5339701.1"/>
    <property type="molecule type" value="Genomic_DNA"/>
</dbReference>
<evidence type="ECO:0000313" key="1">
    <source>
        <dbReference type="EMBL" id="KAF5339701.1"/>
    </source>
</evidence>